<evidence type="ECO:0000313" key="1">
    <source>
        <dbReference type="EMBL" id="CAB1440783.1"/>
    </source>
</evidence>
<organism evidence="1 2">
    <name type="scientific">Pleuronectes platessa</name>
    <name type="common">European plaice</name>
    <dbReference type="NCBI Taxonomy" id="8262"/>
    <lineage>
        <taxon>Eukaryota</taxon>
        <taxon>Metazoa</taxon>
        <taxon>Chordata</taxon>
        <taxon>Craniata</taxon>
        <taxon>Vertebrata</taxon>
        <taxon>Euteleostomi</taxon>
        <taxon>Actinopterygii</taxon>
        <taxon>Neopterygii</taxon>
        <taxon>Teleostei</taxon>
        <taxon>Neoteleostei</taxon>
        <taxon>Acanthomorphata</taxon>
        <taxon>Carangaria</taxon>
        <taxon>Pleuronectiformes</taxon>
        <taxon>Pleuronectoidei</taxon>
        <taxon>Pleuronectidae</taxon>
        <taxon>Pleuronectes</taxon>
    </lineage>
</organism>
<proteinExistence type="predicted"/>
<keyword evidence="2" id="KW-1185">Reference proteome</keyword>
<evidence type="ECO:0000313" key="2">
    <source>
        <dbReference type="Proteomes" id="UP001153269"/>
    </source>
</evidence>
<dbReference type="AlphaFoldDB" id="A0A9N7V130"/>
<dbReference type="EMBL" id="CADEAL010002513">
    <property type="protein sequence ID" value="CAB1440783.1"/>
    <property type="molecule type" value="Genomic_DNA"/>
</dbReference>
<reference evidence="1" key="1">
    <citation type="submission" date="2020-03" db="EMBL/GenBank/DDBJ databases">
        <authorList>
            <person name="Weist P."/>
        </authorList>
    </citation>
    <scope>NUCLEOTIDE SEQUENCE</scope>
</reference>
<gene>
    <name evidence="1" type="ORF">PLEPLA_LOCUS28574</name>
</gene>
<comment type="caution">
    <text evidence="1">The sequence shown here is derived from an EMBL/GenBank/DDBJ whole genome shotgun (WGS) entry which is preliminary data.</text>
</comment>
<name>A0A9N7V130_PLEPL</name>
<accession>A0A9N7V130</accession>
<dbReference type="Proteomes" id="UP001153269">
    <property type="component" value="Unassembled WGS sequence"/>
</dbReference>
<protein>
    <submittedName>
        <fullName evidence="1">Uncharacterized protein</fullName>
    </submittedName>
</protein>
<sequence length="146" mass="16546">MGERPKSHPHKNWDCEMTVTGEIKRKWGREEGEVLESHLRNRITGSESVAVFKDWNNLKMMEVLHSLKTARLLSSLLEDVRSSPVYPIKKWGWRGLPGGGNCAWEGQEERLGRASGGSKGVQARGAREEVFVRTCCLVIVVQMGWR</sequence>